<comment type="similarity">
    <text evidence="2">Belongs to the cation diffusion facilitator (CDF) transporter (TC 2.A.4) family.</text>
</comment>
<dbReference type="InterPro" id="IPR002524">
    <property type="entry name" value="Cation_efflux"/>
</dbReference>
<dbReference type="EMBL" id="AYSO01000017">
    <property type="protein sequence ID" value="KIE46185.1"/>
    <property type="molecule type" value="Genomic_DNA"/>
</dbReference>
<dbReference type="OrthoDB" id="9806522at2"/>
<dbReference type="InterPro" id="IPR027470">
    <property type="entry name" value="Cation_efflux_CTD"/>
</dbReference>
<name>A0A0C1UFI7_9CLOT</name>
<dbReference type="PANTHER" id="PTHR43840:SF50">
    <property type="entry name" value="MANGANESE EFFLUX SYSTEM PROTEIN MNES"/>
    <property type="match status" value="1"/>
</dbReference>
<dbReference type="InterPro" id="IPR058533">
    <property type="entry name" value="Cation_efflux_TM"/>
</dbReference>
<keyword evidence="5 7" id="KW-1133">Transmembrane helix</keyword>
<dbReference type="Proteomes" id="UP000031366">
    <property type="component" value="Unassembled WGS sequence"/>
</dbReference>
<keyword evidence="6 7" id="KW-0472">Membrane</keyword>
<feature type="transmembrane region" description="Helical" evidence="7">
    <location>
        <begin position="121"/>
        <end position="142"/>
    </location>
</feature>
<dbReference type="STRING" id="29341.RSJ17_16395"/>
<dbReference type="Pfam" id="PF16916">
    <property type="entry name" value="ZT_dimer"/>
    <property type="match status" value="1"/>
</dbReference>
<dbReference type="Gene3D" id="3.30.70.1350">
    <property type="entry name" value="Cation efflux protein, cytoplasmic domain"/>
    <property type="match status" value="1"/>
</dbReference>
<evidence type="ECO:0000256" key="5">
    <source>
        <dbReference type="ARBA" id="ARBA00022989"/>
    </source>
</evidence>
<feature type="transmembrane region" description="Helical" evidence="7">
    <location>
        <begin position="91"/>
        <end position="109"/>
    </location>
</feature>
<feature type="transmembrane region" description="Helical" evidence="7">
    <location>
        <begin position="187"/>
        <end position="206"/>
    </location>
</feature>
<protein>
    <submittedName>
        <fullName evidence="10">Cation diffusion facilitator transporter family protein</fullName>
    </submittedName>
</protein>
<dbReference type="GO" id="GO:0008324">
    <property type="term" value="F:monoatomic cation transmembrane transporter activity"/>
    <property type="evidence" value="ECO:0007669"/>
    <property type="project" value="InterPro"/>
</dbReference>
<dbReference type="NCBIfam" id="TIGR01297">
    <property type="entry name" value="CDF"/>
    <property type="match status" value="1"/>
</dbReference>
<feature type="domain" description="Cation efflux protein transmembrane" evidence="8">
    <location>
        <begin position="25"/>
        <end position="217"/>
    </location>
</feature>
<sequence length="301" mass="34021">MRKFFGKNEFENIKGREEYGIIACIVNILLNIFLFTLKLMIGLLSQSISIMADGFDNLVDSLLSIVIILGFKVANKPADEKHPFGYGRIEYIFTLLVSIFILLFGALFIKNSLMQILSPKPIKYSNIALISLIISILIKVFLVKFNRRIGEKIKSPLMKLNVLDCLTDILSTGATIISLTLSSFTEFPIDGFIGIIVSIFILYTGFKSVANSIDLLLGRNITFELMDEIKNILFSYKDISGIHNLVIHDYGPDKRWGSVHVEIVSDRNLSKIDELMDNIQNDIVKKLNLNINIHVDLTEQK</sequence>
<evidence type="ECO:0000313" key="11">
    <source>
        <dbReference type="Proteomes" id="UP000031366"/>
    </source>
</evidence>
<dbReference type="GO" id="GO:0016020">
    <property type="term" value="C:membrane"/>
    <property type="evidence" value="ECO:0007669"/>
    <property type="project" value="UniProtKB-SubCell"/>
</dbReference>
<dbReference type="SUPFAM" id="SSF161111">
    <property type="entry name" value="Cation efflux protein transmembrane domain-like"/>
    <property type="match status" value="1"/>
</dbReference>
<dbReference type="Pfam" id="PF01545">
    <property type="entry name" value="Cation_efflux"/>
    <property type="match status" value="1"/>
</dbReference>
<keyword evidence="11" id="KW-1185">Reference proteome</keyword>
<evidence type="ECO:0000256" key="4">
    <source>
        <dbReference type="ARBA" id="ARBA00022692"/>
    </source>
</evidence>
<dbReference type="InterPro" id="IPR027469">
    <property type="entry name" value="Cation_efflux_TMD_sf"/>
</dbReference>
<evidence type="ECO:0000313" key="10">
    <source>
        <dbReference type="EMBL" id="KIE46185.1"/>
    </source>
</evidence>
<feature type="transmembrane region" description="Helical" evidence="7">
    <location>
        <begin position="162"/>
        <end position="181"/>
    </location>
</feature>
<evidence type="ECO:0000256" key="1">
    <source>
        <dbReference type="ARBA" id="ARBA00004141"/>
    </source>
</evidence>
<dbReference type="FunFam" id="1.20.1510.10:FF:000006">
    <property type="entry name" value="Divalent cation efflux transporter"/>
    <property type="match status" value="1"/>
</dbReference>
<keyword evidence="4 7" id="KW-0812">Transmembrane</keyword>
<dbReference type="InterPro" id="IPR036837">
    <property type="entry name" value="Cation_efflux_CTD_sf"/>
</dbReference>
<evidence type="ECO:0000256" key="2">
    <source>
        <dbReference type="ARBA" id="ARBA00008114"/>
    </source>
</evidence>
<feature type="transmembrane region" description="Helical" evidence="7">
    <location>
        <begin position="50"/>
        <end position="71"/>
    </location>
</feature>
<organism evidence="10 11">
    <name type="scientific">Clostridium argentinense CDC 2741</name>
    <dbReference type="NCBI Taxonomy" id="1418104"/>
    <lineage>
        <taxon>Bacteria</taxon>
        <taxon>Bacillati</taxon>
        <taxon>Bacillota</taxon>
        <taxon>Clostridia</taxon>
        <taxon>Eubacteriales</taxon>
        <taxon>Clostridiaceae</taxon>
        <taxon>Clostridium</taxon>
    </lineage>
</organism>
<accession>A0A0C1UFI7</accession>
<reference evidence="10 11" key="1">
    <citation type="journal article" date="2015" name="Infect. Genet. Evol.">
        <title>Genomic sequences of six botulinum neurotoxin-producing strains representing three clostridial species illustrate the mobility and diversity of botulinum neurotoxin genes.</title>
        <authorList>
            <person name="Smith T.J."/>
            <person name="Hill K.K."/>
            <person name="Xie G."/>
            <person name="Foley B.T."/>
            <person name="Williamson C.H."/>
            <person name="Foster J.T."/>
            <person name="Johnson S.L."/>
            <person name="Chertkov O."/>
            <person name="Teshima H."/>
            <person name="Gibbons H.S."/>
            <person name="Johnsky L.A."/>
            <person name="Karavis M.A."/>
            <person name="Smith L.A."/>
        </authorList>
    </citation>
    <scope>NUCLEOTIDE SEQUENCE [LARGE SCALE GENOMIC DNA]</scope>
    <source>
        <strain evidence="10 11">CDC 2741</strain>
    </source>
</reference>
<evidence type="ECO:0000256" key="3">
    <source>
        <dbReference type="ARBA" id="ARBA00022448"/>
    </source>
</evidence>
<evidence type="ECO:0000256" key="7">
    <source>
        <dbReference type="SAM" id="Phobius"/>
    </source>
</evidence>
<dbReference type="AlphaFoldDB" id="A0A0C1UFI7"/>
<evidence type="ECO:0000259" key="8">
    <source>
        <dbReference type="Pfam" id="PF01545"/>
    </source>
</evidence>
<dbReference type="InterPro" id="IPR050291">
    <property type="entry name" value="CDF_Transporter"/>
</dbReference>
<evidence type="ECO:0000256" key="6">
    <source>
        <dbReference type="ARBA" id="ARBA00023136"/>
    </source>
</evidence>
<proteinExistence type="inferred from homology"/>
<dbReference type="RefSeq" id="WP_052268131.1">
    <property type="nucleotide sequence ID" value="NZ_AYSO01000017.1"/>
</dbReference>
<dbReference type="PANTHER" id="PTHR43840">
    <property type="entry name" value="MITOCHONDRIAL METAL TRANSPORTER 1-RELATED"/>
    <property type="match status" value="1"/>
</dbReference>
<feature type="transmembrane region" description="Helical" evidence="7">
    <location>
        <begin position="21"/>
        <end position="44"/>
    </location>
</feature>
<comment type="caution">
    <text evidence="10">The sequence shown here is derived from an EMBL/GenBank/DDBJ whole genome shotgun (WGS) entry which is preliminary data.</text>
</comment>
<comment type="subcellular location">
    <subcellularLocation>
        <location evidence="1">Membrane</location>
        <topology evidence="1">Multi-pass membrane protein</topology>
    </subcellularLocation>
</comment>
<gene>
    <name evidence="10" type="ORF">U732_1823</name>
</gene>
<keyword evidence="3" id="KW-0813">Transport</keyword>
<dbReference type="SUPFAM" id="SSF160240">
    <property type="entry name" value="Cation efflux protein cytoplasmic domain-like"/>
    <property type="match status" value="1"/>
</dbReference>
<feature type="domain" description="Cation efflux protein cytoplasmic" evidence="9">
    <location>
        <begin position="224"/>
        <end position="296"/>
    </location>
</feature>
<evidence type="ECO:0000259" key="9">
    <source>
        <dbReference type="Pfam" id="PF16916"/>
    </source>
</evidence>
<dbReference type="Gene3D" id="1.20.1510.10">
    <property type="entry name" value="Cation efflux protein transmembrane domain"/>
    <property type="match status" value="1"/>
</dbReference>